<dbReference type="Gramene" id="OQU86973">
    <property type="protein sequence ID" value="OQU86973"/>
    <property type="gene ID" value="SORBI_3003G182901"/>
</dbReference>
<sequence length="98" mass="10730">MAGRQQAAGQGARRHRGSPHPTIPSSQPPPNPPLPDGTPSQHRQAAVRSSSAASSSSTGCKNRAVLQCMFLILHLFLFRSMLCLWPFAAFRLDLKHTW</sequence>
<evidence type="ECO:0000256" key="1">
    <source>
        <dbReference type="SAM" id="MobiDB-lite"/>
    </source>
</evidence>
<evidence type="ECO:0000256" key="2">
    <source>
        <dbReference type="SAM" id="Phobius"/>
    </source>
</evidence>
<dbReference type="Proteomes" id="UP000000768">
    <property type="component" value="Chromosome 3"/>
</dbReference>
<keyword evidence="2" id="KW-1133">Transmembrane helix</keyword>
<feature type="compositionally biased region" description="Low complexity" evidence="1">
    <location>
        <begin position="1"/>
        <end position="11"/>
    </location>
</feature>
<organism evidence="3 4">
    <name type="scientific">Sorghum bicolor</name>
    <name type="common">Sorghum</name>
    <name type="synonym">Sorghum vulgare</name>
    <dbReference type="NCBI Taxonomy" id="4558"/>
    <lineage>
        <taxon>Eukaryota</taxon>
        <taxon>Viridiplantae</taxon>
        <taxon>Streptophyta</taxon>
        <taxon>Embryophyta</taxon>
        <taxon>Tracheophyta</taxon>
        <taxon>Spermatophyta</taxon>
        <taxon>Magnoliopsida</taxon>
        <taxon>Liliopsida</taxon>
        <taxon>Poales</taxon>
        <taxon>Poaceae</taxon>
        <taxon>PACMAD clade</taxon>
        <taxon>Panicoideae</taxon>
        <taxon>Andropogonodae</taxon>
        <taxon>Andropogoneae</taxon>
        <taxon>Sorghinae</taxon>
        <taxon>Sorghum</taxon>
    </lineage>
</organism>
<evidence type="ECO:0000313" key="3">
    <source>
        <dbReference type="EMBL" id="OQU86973.1"/>
    </source>
</evidence>
<name>A0A1W0VXY2_SORBI</name>
<gene>
    <name evidence="3" type="ORF">SORBI_3003G182901</name>
</gene>
<proteinExistence type="predicted"/>
<feature type="region of interest" description="Disordered" evidence="1">
    <location>
        <begin position="1"/>
        <end position="59"/>
    </location>
</feature>
<evidence type="ECO:0000313" key="4">
    <source>
        <dbReference type="Proteomes" id="UP000000768"/>
    </source>
</evidence>
<dbReference type="AlphaFoldDB" id="A0A1W0VXY2"/>
<feature type="transmembrane region" description="Helical" evidence="2">
    <location>
        <begin position="64"/>
        <end position="88"/>
    </location>
</feature>
<dbReference type="EMBL" id="CM000762">
    <property type="protein sequence ID" value="OQU86973.1"/>
    <property type="molecule type" value="Genomic_DNA"/>
</dbReference>
<protein>
    <submittedName>
        <fullName evidence="3">Uncharacterized protein</fullName>
    </submittedName>
</protein>
<accession>A0A1W0VXY2</accession>
<dbReference type="InParanoid" id="A0A1W0VXY2"/>
<feature type="compositionally biased region" description="Pro residues" evidence="1">
    <location>
        <begin position="26"/>
        <end position="36"/>
    </location>
</feature>
<keyword evidence="2" id="KW-0812">Transmembrane</keyword>
<reference evidence="4" key="2">
    <citation type="journal article" date="2018" name="Plant J.">
        <title>The Sorghum bicolor reference genome: improved assembly, gene annotations, a transcriptome atlas, and signatures of genome organization.</title>
        <authorList>
            <person name="McCormick R.F."/>
            <person name="Truong S.K."/>
            <person name="Sreedasyam A."/>
            <person name="Jenkins J."/>
            <person name="Shu S."/>
            <person name="Sims D."/>
            <person name="Kennedy M."/>
            <person name="Amirebrahimi M."/>
            <person name="Weers B.D."/>
            <person name="McKinley B."/>
            <person name="Mattison A."/>
            <person name="Morishige D.T."/>
            <person name="Grimwood J."/>
            <person name="Schmutz J."/>
            <person name="Mullet J.E."/>
        </authorList>
    </citation>
    <scope>NUCLEOTIDE SEQUENCE [LARGE SCALE GENOMIC DNA]</scope>
    <source>
        <strain evidence="4">cv. BTx623</strain>
    </source>
</reference>
<keyword evidence="2" id="KW-0472">Membrane</keyword>
<keyword evidence="4" id="KW-1185">Reference proteome</keyword>
<reference evidence="3 4" key="1">
    <citation type="journal article" date="2009" name="Nature">
        <title>The Sorghum bicolor genome and the diversification of grasses.</title>
        <authorList>
            <person name="Paterson A.H."/>
            <person name="Bowers J.E."/>
            <person name="Bruggmann R."/>
            <person name="Dubchak I."/>
            <person name="Grimwood J."/>
            <person name="Gundlach H."/>
            <person name="Haberer G."/>
            <person name="Hellsten U."/>
            <person name="Mitros T."/>
            <person name="Poliakov A."/>
            <person name="Schmutz J."/>
            <person name="Spannagl M."/>
            <person name="Tang H."/>
            <person name="Wang X."/>
            <person name="Wicker T."/>
            <person name="Bharti A.K."/>
            <person name="Chapman J."/>
            <person name="Feltus F.A."/>
            <person name="Gowik U."/>
            <person name="Grigoriev I.V."/>
            <person name="Lyons E."/>
            <person name="Maher C.A."/>
            <person name="Martis M."/>
            <person name="Narechania A."/>
            <person name="Otillar R.P."/>
            <person name="Penning B.W."/>
            <person name="Salamov A.A."/>
            <person name="Wang Y."/>
            <person name="Zhang L."/>
            <person name="Carpita N.C."/>
            <person name="Freeling M."/>
            <person name="Gingle A.R."/>
            <person name="Hash C.T."/>
            <person name="Keller B."/>
            <person name="Klein P."/>
            <person name="Kresovich S."/>
            <person name="McCann M.C."/>
            <person name="Ming R."/>
            <person name="Peterson D.G."/>
            <person name="Mehboob-ur-Rahman"/>
            <person name="Ware D."/>
            <person name="Westhoff P."/>
            <person name="Mayer K.F."/>
            <person name="Messing J."/>
            <person name="Rokhsar D.S."/>
        </authorList>
    </citation>
    <scope>NUCLEOTIDE SEQUENCE [LARGE SCALE GENOMIC DNA]</scope>
    <source>
        <strain evidence="4">cv. BTx623</strain>
    </source>
</reference>